<sequence>MTSLVTSNHEGGGDDEEEDSSKGGNSSMPLVVSVVKGNGQFRSLESPPRR</sequence>
<accession>A0AAP0FD76</accession>
<name>A0AAP0FD76_9MAGN</name>
<comment type="caution">
    <text evidence="2">The sequence shown here is derived from an EMBL/GenBank/DDBJ whole genome shotgun (WGS) entry which is preliminary data.</text>
</comment>
<dbReference type="AlphaFoldDB" id="A0AAP0FD76"/>
<feature type="region of interest" description="Disordered" evidence="1">
    <location>
        <begin position="1"/>
        <end position="50"/>
    </location>
</feature>
<evidence type="ECO:0000313" key="3">
    <source>
        <dbReference type="Proteomes" id="UP001420932"/>
    </source>
</evidence>
<gene>
    <name evidence="2" type="ORF">Syun_023763</name>
</gene>
<reference evidence="2 3" key="1">
    <citation type="submission" date="2024-01" db="EMBL/GenBank/DDBJ databases">
        <title>Genome assemblies of Stephania.</title>
        <authorList>
            <person name="Yang L."/>
        </authorList>
    </citation>
    <scope>NUCLEOTIDE SEQUENCE [LARGE SCALE GENOMIC DNA]</scope>
    <source>
        <strain evidence="2">YNDBR</strain>
        <tissue evidence="2">Leaf</tissue>
    </source>
</reference>
<keyword evidence="3" id="KW-1185">Reference proteome</keyword>
<organism evidence="2 3">
    <name type="scientific">Stephania yunnanensis</name>
    <dbReference type="NCBI Taxonomy" id="152371"/>
    <lineage>
        <taxon>Eukaryota</taxon>
        <taxon>Viridiplantae</taxon>
        <taxon>Streptophyta</taxon>
        <taxon>Embryophyta</taxon>
        <taxon>Tracheophyta</taxon>
        <taxon>Spermatophyta</taxon>
        <taxon>Magnoliopsida</taxon>
        <taxon>Ranunculales</taxon>
        <taxon>Menispermaceae</taxon>
        <taxon>Menispermoideae</taxon>
        <taxon>Cissampelideae</taxon>
        <taxon>Stephania</taxon>
    </lineage>
</organism>
<evidence type="ECO:0000313" key="2">
    <source>
        <dbReference type="EMBL" id="KAK9107752.1"/>
    </source>
</evidence>
<dbReference type="Proteomes" id="UP001420932">
    <property type="component" value="Unassembled WGS sequence"/>
</dbReference>
<protein>
    <submittedName>
        <fullName evidence="2">Uncharacterized protein</fullName>
    </submittedName>
</protein>
<dbReference type="EMBL" id="JBBNAF010000010">
    <property type="protein sequence ID" value="KAK9107752.1"/>
    <property type="molecule type" value="Genomic_DNA"/>
</dbReference>
<proteinExistence type="predicted"/>
<evidence type="ECO:0000256" key="1">
    <source>
        <dbReference type="SAM" id="MobiDB-lite"/>
    </source>
</evidence>